<comment type="caution">
    <text evidence="1">The sequence shown here is derived from an EMBL/GenBank/DDBJ whole genome shotgun (WGS) entry which is preliminary data.</text>
</comment>
<organism evidence="1 2">
    <name type="scientific">Rhizocola hellebori</name>
    <dbReference type="NCBI Taxonomy" id="1392758"/>
    <lineage>
        <taxon>Bacteria</taxon>
        <taxon>Bacillati</taxon>
        <taxon>Actinomycetota</taxon>
        <taxon>Actinomycetes</taxon>
        <taxon>Micromonosporales</taxon>
        <taxon>Micromonosporaceae</taxon>
        <taxon>Rhizocola</taxon>
    </lineage>
</organism>
<evidence type="ECO:0000313" key="1">
    <source>
        <dbReference type="EMBL" id="GIH10180.1"/>
    </source>
</evidence>
<dbReference type="Gene3D" id="1.10.10.10">
    <property type="entry name" value="Winged helix-like DNA-binding domain superfamily/Winged helix DNA-binding domain"/>
    <property type="match status" value="1"/>
</dbReference>
<dbReference type="InterPro" id="IPR036390">
    <property type="entry name" value="WH_DNA-bd_sf"/>
</dbReference>
<dbReference type="Pfam" id="PF12840">
    <property type="entry name" value="HTH_20"/>
    <property type="match status" value="1"/>
</dbReference>
<sequence length="218" mass="23546">MVAALIDPVRRALYEHVRRQKHAVSREEAADAVAVSRTLTAFHLDKLVDVGLLQARYEAPSGKRRGRGRTPKVYEASADGLNLTIPARQYELAGQILADAIAESPTDALAAVRRQAFRRGQQIGQSARPGSEDRVASLDEACQALAEMGYEPRPGEEMLLDNCPFHALAQRQRELICGLNQAFVEGVLTGLGAHALQARLIPRPGSCCVTVTAAPATD</sequence>
<proteinExistence type="predicted"/>
<gene>
    <name evidence="1" type="ORF">Rhe02_82470</name>
</gene>
<accession>A0A8J3VKV8</accession>
<dbReference type="InterPro" id="IPR036388">
    <property type="entry name" value="WH-like_DNA-bd_sf"/>
</dbReference>
<evidence type="ECO:0000313" key="2">
    <source>
        <dbReference type="Proteomes" id="UP000612899"/>
    </source>
</evidence>
<dbReference type="AlphaFoldDB" id="A0A8J3VKV8"/>
<protein>
    <submittedName>
        <fullName evidence="1">Transcriptional regulator</fullName>
    </submittedName>
</protein>
<dbReference type="SUPFAM" id="SSF46785">
    <property type="entry name" value="Winged helix' DNA-binding domain"/>
    <property type="match status" value="1"/>
</dbReference>
<reference evidence="1" key="1">
    <citation type="submission" date="2021-01" db="EMBL/GenBank/DDBJ databases">
        <title>Whole genome shotgun sequence of Rhizocola hellebori NBRC 109834.</title>
        <authorList>
            <person name="Komaki H."/>
            <person name="Tamura T."/>
        </authorList>
    </citation>
    <scope>NUCLEOTIDE SEQUENCE</scope>
    <source>
        <strain evidence="1">NBRC 109834</strain>
    </source>
</reference>
<keyword evidence="2" id="KW-1185">Reference proteome</keyword>
<dbReference type="Proteomes" id="UP000612899">
    <property type="component" value="Unassembled WGS sequence"/>
</dbReference>
<dbReference type="EMBL" id="BONY01000086">
    <property type="protein sequence ID" value="GIH10180.1"/>
    <property type="molecule type" value="Genomic_DNA"/>
</dbReference>
<name>A0A8J3VKV8_9ACTN</name>